<keyword evidence="2" id="KW-1133">Transmembrane helix</keyword>
<name>A0A1E2RZU4_9HYPH</name>
<accession>A0A1E2RZU4</accession>
<feature type="chain" id="PRO_5009116573" evidence="3">
    <location>
        <begin position="22"/>
        <end position="105"/>
    </location>
</feature>
<evidence type="ECO:0000313" key="4">
    <source>
        <dbReference type="EMBL" id="ODA67680.1"/>
    </source>
</evidence>
<feature type="signal peptide" evidence="3">
    <location>
        <begin position="1"/>
        <end position="21"/>
    </location>
</feature>
<evidence type="ECO:0000256" key="2">
    <source>
        <dbReference type="SAM" id="Phobius"/>
    </source>
</evidence>
<keyword evidence="2" id="KW-0812">Transmembrane</keyword>
<dbReference type="EMBL" id="MASI01000003">
    <property type="protein sequence ID" value="ODA67680.1"/>
    <property type="molecule type" value="Genomic_DNA"/>
</dbReference>
<dbReference type="STRING" id="1177755.A7A08_01715"/>
<keyword evidence="3" id="KW-0732">Signal</keyword>
<dbReference type="PATRIC" id="fig|1177755.3.peg.1719"/>
<evidence type="ECO:0000256" key="1">
    <source>
        <dbReference type="SAM" id="MobiDB-lite"/>
    </source>
</evidence>
<organism evidence="4 5">
    <name type="scientific">Methyloligella halotolerans</name>
    <dbReference type="NCBI Taxonomy" id="1177755"/>
    <lineage>
        <taxon>Bacteria</taxon>
        <taxon>Pseudomonadati</taxon>
        <taxon>Pseudomonadota</taxon>
        <taxon>Alphaproteobacteria</taxon>
        <taxon>Hyphomicrobiales</taxon>
        <taxon>Hyphomicrobiaceae</taxon>
        <taxon>Methyloligella</taxon>
    </lineage>
</organism>
<keyword evidence="2" id="KW-0472">Membrane</keyword>
<evidence type="ECO:0000313" key="5">
    <source>
        <dbReference type="Proteomes" id="UP000095087"/>
    </source>
</evidence>
<feature type="transmembrane region" description="Helical" evidence="2">
    <location>
        <begin position="31"/>
        <end position="60"/>
    </location>
</feature>
<reference evidence="4 5" key="1">
    <citation type="submission" date="2016-07" db="EMBL/GenBank/DDBJ databases">
        <title>Draft genome sequence of Methyloligella halotolerans C2T (VKM B-2706T=CCUG 61687T=DSM 25045T), a halotolerant polyhydroxybutyrate accumulating methylotroph.</title>
        <authorList>
            <person name="Vasilenko O.V."/>
            <person name="Doronina N.V."/>
            <person name="Poroshina M.N."/>
            <person name="Tarlachkov S.V."/>
            <person name="Trotsenko Y.A."/>
        </authorList>
    </citation>
    <scope>NUCLEOTIDE SEQUENCE [LARGE SCALE GENOMIC DNA]</scope>
    <source>
        <strain evidence="4 5">VKM B-2706</strain>
    </source>
</reference>
<sequence length="105" mass="10218">MRSIAVLAIAVLLASTAPAHAAFLVAPIIAAVGAVGSAITAGGIVGSLAGSALAYGASYIAGQLLKPKEKPLPKITAPTATGPRAQTRPAASSLTSAPMRTCLKA</sequence>
<proteinExistence type="predicted"/>
<feature type="region of interest" description="Disordered" evidence="1">
    <location>
        <begin position="71"/>
        <end position="105"/>
    </location>
</feature>
<dbReference type="RefSeq" id="WP_069095000.1">
    <property type="nucleotide sequence ID" value="NZ_MASI01000003.1"/>
</dbReference>
<keyword evidence="5" id="KW-1185">Reference proteome</keyword>
<dbReference type="Proteomes" id="UP000095087">
    <property type="component" value="Unassembled WGS sequence"/>
</dbReference>
<gene>
    <name evidence="4" type="ORF">A7A08_01715</name>
</gene>
<dbReference type="AlphaFoldDB" id="A0A1E2RZU4"/>
<protein>
    <submittedName>
        <fullName evidence="4">Uncharacterized protein</fullName>
    </submittedName>
</protein>
<comment type="caution">
    <text evidence="4">The sequence shown here is derived from an EMBL/GenBank/DDBJ whole genome shotgun (WGS) entry which is preliminary data.</text>
</comment>
<evidence type="ECO:0000256" key="3">
    <source>
        <dbReference type="SAM" id="SignalP"/>
    </source>
</evidence>
<feature type="compositionally biased region" description="Polar residues" evidence="1">
    <location>
        <begin position="89"/>
        <end position="98"/>
    </location>
</feature>